<evidence type="ECO:0000313" key="3">
    <source>
        <dbReference type="Proteomes" id="UP000593892"/>
    </source>
</evidence>
<dbReference type="AlphaFoldDB" id="A0A7S7NN88"/>
<proteinExistence type="predicted"/>
<dbReference type="KEGG" id="pfer:IRI77_28825"/>
<sequence length="371" mass="41360">MKSTIYPSEHALERDPSTGAAIHRLTSAACINHATYFLQSSLTPDGSTLIFTSYRTGSAQLFSIEEFPHGPIRQWTDGDAIHPFSPAIDSTGQQVYFVRSGSVWSIQRQNLEERLIARFEGAQLGEVSLSADGEWLTAAAKQGSQSGLVVGRTDGTDWRLIPFPRTVIHPQFHPLDPEWIEFAGDPAPRMHRVRRDGTRLECLYEHGNDEFVVHETFLGRTGDLVYTVWPFALWRMNWETREHHRICEFNAWHITPNRAGTLVLCDTNHPDLGLFLIDAATGARQPICQSQASSGGTQWLTSRYALAEDFAAARSAAKSGALSWMEVSTDTVYGPQWTHPHPSFSPDEQLVIFTSDRTGHPQVYAAEVPAS</sequence>
<dbReference type="SUPFAM" id="SSF82171">
    <property type="entry name" value="DPP6 N-terminal domain-like"/>
    <property type="match status" value="1"/>
</dbReference>
<feature type="domain" description="Oligogalacturonate lyase" evidence="1">
    <location>
        <begin position="335"/>
        <end position="371"/>
    </location>
</feature>
<dbReference type="Pfam" id="PF07676">
    <property type="entry name" value="PD40"/>
    <property type="match status" value="1"/>
</dbReference>
<dbReference type="Pfam" id="PF14583">
    <property type="entry name" value="Pectate_lyase22"/>
    <property type="match status" value="1"/>
</dbReference>
<gene>
    <name evidence="2" type="ORF">IRI77_28825</name>
</gene>
<keyword evidence="3" id="KW-1185">Reference proteome</keyword>
<name>A0A7S7NN88_PALFE</name>
<evidence type="ECO:0000313" key="2">
    <source>
        <dbReference type="EMBL" id="QOY86757.1"/>
    </source>
</evidence>
<protein>
    <submittedName>
        <fullName evidence="2">PD40 domain-containing protein</fullName>
    </submittedName>
</protein>
<dbReference type="Proteomes" id="UP000593892">
    <property type="component" value="Chromosome"/>
</dbReference>
<reference evidence="2 3" key="1">
    <citation type="submission" date="2020-10" db="EMBL/GenBank/DDBJ databases">
        <title>Complete genome sequence of Paludibaculum fermentans P105T, a facultatively anaerobic acidobacterium capable of dissimilatory Fe(III) reduction.</title>
        <authorList>
            <person name="Dedysh S.N."/>
            <person name="Beletsky A.V."/>
            <person name="Kulichevskaya I.S."/>
            <person name="Mardanov A.V."/>
            <person name="Ravin N.V."/>
        </authorList>
    </citation>
    <scope>NUCLEOTIDE SEQUENCE [LARGE SCALE GENOMIC DNA]</scope>
    <source>
        <strain evidence="2 3">P105</strain>
    </source>
</reference>
<dbReference type="Gene3D" id="2.130.10.10">
    <property type="entry name" value="YVTN repeat-like/Quinoprotein amine dehydrogenase"/>
    <property type="match status" value="2"/>
</dbReference>
<dbReference type="InterPro" id="IPR011659">
    <property type="entry name" value="WD40"/>
</dbReference>
<dbReference type="EMBL" id="CP063849">
    <property type="protein sequence ID" value="QOY86757.1"/>
    <property type="molecule type" value="Genomic_DNA"/>
</dbReference>
<dbReference type="InterPro" id="IPR027946">
    <property type="entry name" value="Ogl_dom"/>
</dbReference>
<dbReference type="RefSeq" id="WP_194448426.1">
    <property type="nucleotide sequence ID" value="NZ_CP063849.1"/>
</dbReference>
<accession>A0A7S7NN88</accession>
<evidence type="ECO:0000259" key="1">
    <source>
        <dbReference type="Pfam" id="PF14583"/>
    </source>
</evidence>
<dbReference type="InterPro" id="IPR015943">
    <property type="entry name" value="WD40/YVTN_repeat-like_dom_sf"/>
</dbReference>
<organism evidence="2 3">
    <name type="scientific">Paludibaculum fermentans</name>
    <dbReference type="NCBI Taxonomy" id="1473598"/>
    <lineage>
        <taxon>Bacteria</taxon>
        <taxon>Pseudomonadati</taxon>
        <taxon>Acidobacteriota</taxon>
        <taxon>Terriglobia</taxon>
        <taxon>Bryobacterales</taxon>
        <taxon>Bryobacteraceae</taxon>
        <taxon>Paludibaculum</taxon>
    </lineage>
</organism>
<dbReference type="GO" id="GO:0045490">
    <property type="term" value="P:pectin catabolic process"/>
    <property type="evidence" value="ECO:0007669"/>
    <property type="project" value="InterPro"/>
</dbReference>
<dbReference type="GO" id="GO:0047487">
    <property type="term" value="F:oligogalacturonide lyase activity"/>
    <property type="evidence" value="ECO:0007669"/>
    <property type="project" value="InterPro"/>
</dbReference>